<keyword evidence="2" id="KW-1185">Reference proteome</keyword>
<reference evidence="1 2" key="1">
    <citation type="submission" date="2018-07" db="EMBL/GenBank/DDBJ databases">
        <title>Genomic Encyclopedia of Type Strains, Phase IV (KMG-IV): sequencing the most valuable type-strain genomes for metagenomic binning, comparative biology and taxonomic classification.</title>
        <authorList>
            <person name="Goeker M."/>
        </authorList>
    </citation>
    <scope>NUCLEOTIDE SEQUENCE [LARGE SCALE GENOMIC DNA]</scope>
    <source>
        <strain evidence="1 2">DSM 21410</strain>
    </source>
</reference>
<evidence type="ECO:0000313" key="2">
    <source>
        <dbReference type="Proteomes" id="UP000253517"/>
    </source>
</evidence>
<sequence>MLILNNFQIFKHVICFFICELLKVKLILSADTLTILLRDGIGS</sequence>
<comment type="caution">
    <text evidence="1">The sequence shown here is derived from an EMBL/GenBank/DDBJ whole genome shotgun (WGS) entry which is preliminary data.</text>
</comment>
<dbReference type="AlphaFoldDB" id="A0A369A7M8"/>
<name>A0A369A7M8_9FLAO</name>
<organism evidence="1 2">
    <name type="scientific">Schleiferia thermophila</name>
    <dbReference type="NCBI Taxonomy" id="884107"/>
    <lineage>
        <taxon>Bacteria</taxon>
        <taxon>Pseudomonadati</taxon>
        <taxon>Bacteroidota</taxon>
        <taxon>Flavobacteriia</taxon>
        <taxon>Flavobacteriales</taxon>
        <taxon>Schleiferiaceae</taxon>
        <taxon>Schleiferia</taxon>
    </lineage>
</organism>
<dbReference type="EMBL" id="QPJS01000001">
    <property type="protein sequence ID" value="RCX05299.1"/>
    <property type="molecule type" value="Genomic_DNA"/>
</dbReference>
<dbReference type="Proteomes" id="UP000253517">
    <property type="component" value="Unassembled WGS sequence"/>
</dbReference>
<protein>
    <submittedName>
        <fullName evidence="1">Uncharacterized protein</fullName>
    </submittedName>
</protein>
<proteinExistence type="predicted"/>
<accession>A0A369A7M8</accession>
<evidence type="ECO:0000313" key="1">
    <source>
        <dbReference type="EMBL" id="RCX05299.1"/>
    </source>
</evidence>
<gene>
    <name evidence="1" type="ORF">DES35_101584</name>
</gene>